<name>A0A2P6NVJ0_9EUKA</name>
<dbReference type="Proteomes" id="UP000241769">
    <property type="component" value="Unassembled WGS sequence"/>
</dbReference>
<dbReference type="InParanoid" id="A0A2P6NVJ0"/>
<feature type="compositionally biased region" description="Acidic residues" evidence="2">
    <location>
        <begin position="196"/>
        <end position="216"/>
    </location>
</feature>
<evidence type="ECO:0000256" key="2">
    <source>
        <dbReference type="SAM" id="MobiDB-lite"/>
    </source>
</evidence>
<keyword evidence="5" id="KW-1185">Reference proteome</keyword>
<dbReference type="EMBL" id="MDYQ01000016">
    <property type="protein sequence ID" value="PRP87979.1"/>
    <property type="molecule type" value="Genomic_DNA"/>
</dbReference>
<accession>A0A2P6NVJ0</accession>
<evidence type="ECO:0000313" key="4">
    <source>
        <dbReference type="EMBL" id="PRP87979.1"/>
    </source>
</evidence>
<dbReference type="AlphaFoldDB" id="A0A2P6NVJ0"/>
<comment type="caution">
    <text evidence="4">The sequence shown here is derived from an EMBL/GenBank/DDBJ whole genome shotgun (WGS) entry which is preliminary data.</text>
</comment>
<feature type="compositionally biased region" description="Acidic residues" evidence="2">
    <location>
        <begin position="226"/>
        <end position="247"/>
    </location>
</feature>
<dbReference type="InterPro" id="IPR013883">
    <property type="entry name" value="TF_Iwr1_dom"/>
</dbReference>
<reference evidence="4 5" key="1">
    <citation type="journal article" date="2018" name="Genome Biol. Evol.">
        <title>Multiple Roots of Fruiting Body Formation in Amoebozoa.</title>
        <authorList>
            <person name="Hillmann F."/>
            <person name="Forbes G."/>
            <person name="Novohradska S."/>
            <person name="Ferling I."/>
            <person name="Riege K."/>
            <person name="Groth M."/>
            <person name="Westermann M."/>
            <person name="Marz M."/>
            <person name="Spaller T."/>
            <person name="Winckler T."/>
            <person name="Schaap P."/>
            <person name="Glockner G."/>
        </authorList>
    </citation>
    <scope>NUCLEOTIDE SEQUENCE [LARGE SCALE GENOMIC DNA]</scope>
    <source>
        <strain evidence="4 5">Jena</strain>
    </source>
</reference>
<feature type="region of interest" description="Disordered" evidence="2">
    <location>
        <begin position="194"/>
        <end position="327"/>
    </location>
</feature>
<evidence type="ECO:0000259" key="3">
    <source>
        <dbReference type="Pfam" id="PF08574"/>
    </source>
</evidence>
<gene>
    <name evidence="4" type="ORF">PROFUN_02716</name>
</gene>
<sequence length="327" mass="38940">MSQQRPPSNQRKVFVPNVSSARAPGSKPKIAQEVEPLTKEEEEREEPQTKTISIKRKRDDEIRDLFVVDESRDAKKQKKEFMQMMEKFSSLDPNIQTMIAEEKSSKGKTGDITKKHSESIRLFRYSHSIVDTNSIKQIEKRKLHQIASKTERNKLITEKRKELEDYVIDVYQEDKSTSKQSEVFQNKQNYVKLESFDEDLINDEDKEEYDSEDSNADENHLRNDYPEEEDYEEEVESEYDSEEEPEYTIEGAIQYRNVDPYEANRTFDHGVHRRRRQDDSDDDDYLQGSDEEYYGEVLDEEEEDEMETPEQRQKRLLRQLRSQYSLQ</sequence>
<organism evidence="4 5">
    <name type="scientific">Planoprotostelium fungivorum</name>
    <dbReference type="NCBI Taxonomy" id="1890364"/>
    <lineage>
        <taxon>Eukaryota</taxon>
        <taxon>Amoebozoa</taxon>
        <taxon>Evosea</taxon>
        <taxon>Variosea</taxon>
        <taxon>Cavosteliida</taxon>
        <taxon>Cavosteliaceae</taxon>
        <taxon>Planoprotostelium</taxon>
    </lineage>
</organism>
<evidence type="ECO:0000256" key="1">
    <source>
        <dbReference type="ARBA" id="ARBA00010218"/>
    </source>
</evidence>
<protein>
    <recommendedName>
        <fullName evidence="3">Transcription factor Iwr1 domain-containing protein</fullName>
    </recommendedName>
</protein>
<feature type="region of interest" description="Disordered" evidence="2">
    <location>
        <begin position="1"/>
        <end position="56"/>
    </location>
</feature>
<proteinExistence type="inferred from homology"/>
<feature type="compositionally biased region" description="Acidic residues" evidence="2">
    <location>
        <begin position="279"/>
        <end position="308"/>
    </location>
</feature>
<evidence type="ECO:0000313" key="5">
    <source>
        <dbReference type="Proteomes" id="UP000241769"/>
    </source>
</evidence>
<dbReference type="Pfam" id="PF08574">
    <property type="entry name" value="Iwr1"/>
    <property type="match status" value="1"/>
</dbReference>
<feature type="compositionally biased region" description="Basic and acidic residues" evidence="2">
    <location>
        <begin position="30"/>
        <end position="41"/>
    </location>
</feature>
<feature type="compositionally biased region" description="Polar residues" evidence="2">
    <location>
        <begin position="1"/>
        <end position="11"/>
    </location>
</feature>
<comment type="similarity">
    <text evidence="1">Belongs to the IWR1/SLC7A6OS family.</text>
</comment>
<feature type="domain" description="Transcription factor Iwr1" evidence="3">
    <location>
        <begin position="164"/>
        <end position="229"/>
    </location>
</feature>